<dbReference type="PROSITE" id="PS01124">
    <property type="entry name" value="HTH_ARAC_FAMILY_2"/>
    <property type="match status" value="1"/>
</dbReference>
<protein>
    <submittedName>
        <fullName evidence="5">Helix-turn-helix transcriptional regulator</fullName>
    </submittedName>
</protein>
<comment type="caution">
    <text evidence="5">The sequence shown here is derived from an EMBL/GenBank/DDBJ whole genome shotgun (WGS) entry which is preliminary data.</text>
</comment>
<sequence length="384" mass="42768">MAPWQGIGSGRFLPDRIGRFTTGRSEMTRIERYSDSASPSDISPPAITNACHIWRARVRVLHRGPYGVGCAGVLRRRLIERRWCRHSPPSFNRSGVPLSGLLRAVPNAWGPKVRAESGEATQTRTGPNEISFTAPANLALVMLSPQPNREVALNSDRKTVGLAPIGAIEIVPAGAEVFARWTVDKENMLVAIDERRLSRLAGMEFGKDSFELQPPKVGLIDRKALVFTNLMREEFQRGSEINELCFDGLITLFATHLLRNYSSLREQSDPLMSGGLSPRAWRSVSDYIQDNLSGRLSIAQLADVANLSPSHFLRAFRRTTGQTPHQYLVAQRLTFVERLVRTTDTPLDMVARSAGFSSNSHMTATLKRLRGITPTDLRREVRRG</sequence>
<evidence type="ECO:0000259" key="4">
    <source>
        <dbReference type="PROSITE" id="PS01124"/>
    </source>
</evidence>
<evidence type="ECO:0000313" key="6">
    <source>
        <dbReference type="Proteomes" id="UP000315321"/>
    </source>
</evidence>
<evidence type="ECO:0000256" key="3">
    <source>
        <dbReference type="ARBA" id="ARBA00023163"/>
    </source>
</evidence>
<name>A0ABY3DLY2_9HYPH</name>
<gene>
    <name evidence="5" type="ORF">FO470_19000</name>
</gene>
<organism evidence="5 6">
    <name type="scientific">Ancylobacter moscoviensis</name>
    <dbReference type="NCBI Taxonomy" id="2597768"/>
    <lineage>
        <taxon>Bacteria</taxon>
        <taxon>Pseudomonadati</taxon>
        <taxon>Pseudomonadota</taxon>
        <taxon>Alphaproteobacteria</taxon>
        <taxon>Hyphomicrobiales</taxon>
        <taxon>Xanthobacteraceae</taxon>
        <taxon>Ancylobacter</taxon>
    </lineage>
</organism>
<accession>A0ABY3DLY2</accession>
<keyword evidence="2" id="KW-0238">DNA-binding</keyword>
<reference evidence="5 6" key="1">
    <citation type="submission" date="2019-07" db="EMBL/GenBank/DDBJ databases">
        <authorList>
            <person name="Grouzdev D.S."/>
        </authorList>
    </citation>
    <scope>NUCLEOTIDE SEQUENCE [LARGE SCALE GENOMIC DNA]</scope>
    <source>
        <strain evidence="5 6">3C</strain>
    </source>
</reference>
<evidence type="ECO:0000256" key="2">
    <source>
        <dbReference type="ARBA" id="ARBA00023125"/>
    </source>
</evidence>
<keyword evidence="1" id="KW-0805">Transcription regulation</keyword>
<dbReference type="PANTHER" id="PTHR46796">
    <property type="entry name" value="HTH-TYPE TRANSCRIPTIONAL ACTIVATOR RHAS-RELATED"/>
    <property type="match status" value="1"/>
</dbReference>
<evidence type="ECO:0000256" key="1">
    <source>
        <dbReference type="ARBA" id="ARBA00023015"/>
    </source>
</evidence>
<dbReference type="Pfam" id="PF12833">
    <property type="entry name" value="HTH_18"/>
    <property type="match status" value="1"/>
</dbReference>
<dbReference type="Proteomes" id="UP000315321">
    <property type="component" value="Unassembled WGS sequence"/>
</dbReference>
<dbReference type="SMART" id="SM00342">
    <property type="entry name" value="HTH_ARAC"/>
    <property type="match status" value="1"/>
</dbReference>
<dbReference type="InterPro" id="IPR050204">
    <property type="entry name" value="AraC_XylS_family_regulators"/>
</dbReference>
<proteinExistence type="predicted"/>
<evidence type="ECO:0000313" key="5">
    <source>
        <dbReference type="EMBL" id="TSJ60272.1"/>
    </source>
</evidence>
<feature type="domain" description="HTH araC/xylS-type" evidence="4">
    <location>
        <begin position="282"/>
        <end position="380"/>
    </location>
</feature>
<dbReference type="EMBL" id="VMBP01000007">
    <property type="protein sequence ID" value="TSJ60272.1"/>
    <property type="molecule type" value="Genomic_DNA"/>
</dbReference>
<keyword evidence="3" id="KW-0804">Transcription</keyword>
<dbReference type="InterPro" id="IPR009057">
    <property type="entry name" value="Homeodomain-like_sf"/>
</dbReference>
<dbReference type="Gene3D" id="1.10.10.60">
    <property type="entry name" value="Homeodomain-like"/>
    <property type="match status" value="1"/>
</dbReference>
<dbReference type="InterPro" id="IPR018060">
    <property type="entry name" value="HTH_AraC"/>
</dbReference>
<keyword evidence="6" id="KW-1185">Reference proteome</keyword>
<dbReference type="PANTHER" id="PTHR46796:SF6">
    <property type="entry name" value="ARAC SUBFAMILY"/>
    <property type="match status" value="1"/>
</dbReference>
<dbReference type="SUPFAM" id="SSF46689">
    <property type="entry name" value="Homeodomain-like"/>
    <property type="match status" value="2"/>
</dbReference>